<proteinExistence type="predicted"/>
<dbReference type="SUPFAM" id="SSF53697">
    <property type="entry name" value="SIS domain"/>
    <property type="match status" value="1"/>
</dbReference>
<evidence type="ECO:0000259" key="2">
    <source>
        <dbReference type="PROSITE" id="PS51464"/>
    </source>
</evidence>
<organism evidence="3 4">
    <name type="scientific">Neobacillus paridis</name>
    <dbReference type="NCBI Taxonomy" id="2803862"/>
    <lineage>
        <taxon>Bacteria</taxon>
        <taxon>Bacillati</taxon>
        <taxon>Bacillota</taxon>
        <taxon>Bacilli</taxon>
        <taxon>Bacillales</taxon>
        <taxon>Bacillaceae</taxon>
        <taxon>Neobacillus</taxon>
    </lineage>
</organism>
<dbReference type="InterPro" id="IPR035490">
    <property type="entry name" value="GlmS/FrlB_SIS"/>
</dbReference>
<reference evidence="3 4" key="1">
    <citation type="submission" date="2021-01" db="EMBL/GenBank/DDBJ databases">
        <title>Genome public.</title>
        <authorList>
            <person name="Liu C."/>
            <person name="Sun Q."/>
        </authorList>
    </citation>
    <scope>NUCLEOTIDE SEQUENCE [LARGE SCALE GENOMIC DNA]</scope>
    <source>
        <strain evidence="3 4">YIM B02564</strain>
    </source>
</reference>
<evidence type="ECO:0000256" key="1">
    <source>
        <dbReference type="ARBA" id="ARBA00022737"/>
    </source>
</evidence>
<comment type="caution">
    <text evidence="3">The sequence shown here is derived from an EMBL/GenBank/DDBJ whole genome shotgun (WGS) entry which is preliminary data.</text>
</comment>
<evidence type="ECO:0000313" key="4">
    <source>
        <dbReference type="Proteomes" id="UP000623967"/>
    </source>
</evidence>
<evidence type="ECO:0000313" key="3">
    <source>
        <dbReference type="EMBL" id="MBL4951839.1"/>
    </source>
</evidence>
<dbReference type="InterPro" id="IPR046348">
    <property type="entry name" value="SIS_dom_sf"/>
</dbReference>
<dbReference type="Proteomes" id="UP000623967">
    <property type="component" value="Unassembled WGS sequence"/>
</dbReference>
<dbReference type="CDD" id="cd05009">
    <property type="entry name" value="SIS_GlmS_GlmD_2"/>
    <property type="match status" value="1"/>
</dbReference>
<accession>A0ABS1TM59</accession>
<dbReference type="PANTHER" id="PTHR10937">
    <property type="entry name" value="GLUCOSAMINE--FRUCTOSE-6-PHOSPHATE AMINOTRANSFERASE, ISOMERIZING"/>
    <property type="match status" value="1"/>
</dbReference>
<dbReference type="CDD" id="cd05008">
    <property type="entry name" value="SIS_GlmS_GlmD_1"/>
    <property type="match status" value="1"/>
</dbReference>
<dbReference type="Pfam" id="PF01380">
    <property type="entry name" value="SIS"/>
    <property type="match status" value="1"/>
</dbReference>
<protein>
    <submittedName>
        <fullName evidence="3">SIS domain-containing protein</fullName>
    </submittedName>
</protein>
<dbReference type="Gene3D" id="3.40.50.10490">
    <property type="entry name" value="Glucose-6-phosphate isomerase like protein, domain 1"/>
    <property type="match status" value="2"/>
</dbReference>
<dbReference type="EMBL" id="JAESWB010000103">
    <property type="protein sequence ID" value="MBL4951839.1"/>
    <property type="molecule type" value="Genomic_DNA"/>
</dbReference>
<dbReference type="PANTHER" id="PTHR10937:SF17">
    <property type="entry name" value="GLUCOSAMINE-FRUCTOSE-6-PHOSPHATE AMINOTRANSFERASE"/>
    <property type="match status" value="1"/>
</dbReference>
<name>A0ABS1TM59_9BACI</name>
<dbReference type="InterPro" id="IPR035466">
    <property type="entry name" value="GlmS/AgaS_SIS"/>
</dbReference>
<gene>
    <name evidence="3" type="ORF">JK635_06295</name>
</gene>
<keyword evidence="1" id="KW-0677">Repeat</keyword>
<dbReference type="PROSITE" id="PS51464">
    <property type="entry name" value="SIS"/>
    <property type="match status" value="1"/>
</dbReference>
<feature type="domain" description="SIS" evidence="2">
    <location>
        <begin position="32"/>
        <end position="180"/>
    </location>
</feature>
<sequence length="360" mass="40047">MMILQETMMTYIHEEPQVCREIIHNADNQLTVFKQLMQAKQPKTWLVLATGSSANAMQSAKYYMEKNAGVSIEIQEPFNFVHYEKVKPSIDFVLAVSQSGHSYSTIEALKKVHAGGKVPTAVMTSNLDSPITAYANTVIDIGCGVEKVGFVTKGFTATVLTSMLMAIYAGAAFGTLSTEKVSLEIKKLSSLIEYIPTIIDQTESFYTQHATELTAIPRFAIIGYGPTVGTAKEGETKFTETVRVPTQGFELEAFMHGPYLEVNKSYGLIFIKTKSLLADRAEMLKQYLNRYTPHCFSISTDLNNVDEKTLNLELDVDEWMSSLILAIPLQILAYRIASGRGIDLSIRIFDDFDKVLKSKV</sequence>
<keyword evidence="4" id="KW-1185">Reference proteome</keyword>
<dbReference type="InterPro" id="IPR001347">
    <property type="entry name" value="SIS_dom"/>
</dbReference>